<name>B7KA97_GLOC7</name>
<sequence length="115" mass="12389">MSKKNNGGVFIAGMLVGGAIGTVLGVLVAPRTGKETRRIIGKSAQAIPELVEDVSTSVQLQADRLSENARRNWEETLKRLKVAIAAGIEATQVEAEEQFARDITVESNSVEIKKQ</sequence>
<dbReference type="Proteomes" id="UP000002384">
    <property type="component" value="Chromosome"/>
</dbReference>
<keyword evidence="1" id="KW-1133">Transmembrane helix</keyword>
<dbReference type="Pfam" id="PF12732">
    <property type="entry name" value="YtxH"/>
    <property type="match status" value="1"/>
</dbReference>
<dbReference type="RefSeq" id="WP_015956455.1">
    <property type="nucleotide sequence ID" value="NC_011729.1"/>
</dbReference>
<dbReference type="STRING" id="65393.PCC7424_4508"/>
<dbReference type="AlphaFoldDB" id="B7KA97"/>
<keyword evidence="1" id="KW-0472">Membrane</keyword>
<evidence type="ECO:0008006" key="4">
    <source>
        <dbReference type="Google" id="ProtNLM"/>
    </source>
</evidence>
<protein>
    <recommendedName>
        <fullName evidence="4">Gas vesicle protein</fullName>
    </recommendedName>
</protein>
<dbReference type="PANTHER" id="PTHR35792">
    <property type="entry name" value="GENERAL STRESS PROTEIN"/>
    <property type="match status" value="1"/>
</dbReference>
<dbReference type="PANTHER" id="PTHR35792:SF1">
    <property type="entry name" value="SLL0268 PROTEIN"/>
    <property type="match status" value="1"/>
</dbReference>
<proteinExistence type="predicted"/>
<dbReference type="KEGG" id="cyc:PCC7424_4508"/>
<dbReference type="InterPro" id="IPR052928">
    <property type="entry name" value="Desiccation-related_membrane"/>
</dbReference>
<dbReference type="InterPro" id="IPR024623">
    <property type="entry name" value="YtxH"/>
</dbReference>
<dbReference type="eggNOG" id="COG4980">
    <property type="taxonomic scope" value="Bacteria"/>
</dbReference>
<evidence type="ECO:0000256" key="1">
    <source>
        <dbReference type="SAM" id="Phobius"/>
    </source>
</evidence>
<evidence type="ECO:0000313" key="3">
    <source>
        <dbReference type="Proteomes" id="UP000002384"/>
    </source>
</evidence>
<dbReference type="OrthoDB" id="464005at2"/>
<gene>
    <name evidence="2" type="ordered locus">PCC7424_4508</name>
</gene>
<organism evidence="2 3">
    <name type="scientific">Gloeothece citriformis (strain PCC 7424)</name>
    <name type="common">Cyanothece sp. (strain PCC 7424)</name>
    <dbReference type="NCBI Taxonomy" id="65393"/>
    <lineage>
        <taxon>Bacteria</taxon>
        <taxon>Bacillati</taxon>
        <taxon>Cyanobacteriota</taxon>
        <taxon>Cyanophyceae</taxon>
        <taxon>Oscillatoriophycideae</taxon>
        <taxon>Chroococcales</taxon>
        <taxon>Aphanothecaceae</taxon>
        <taxon>Gloeothece</taxon>
        <taxon>Gloeothece citriformis</taxon>
    </lineage>
</organism>
<dbReference type="HOGENOM" id="CLU_105320_3_0_3"/>
<keyword evidence="3" id="KW-1185">Reference proteome</keyword>
<reference evidence="3" key="1">
    <citation type="journal article" date="2011" name="MBio">
        <title>Novel metabolic attributes of the genus Cyanothece, comprising a group of unicellular nitrogen-fixing Cyanobacteria.</title>
        <authorList>
            <person name="Bandyopadhyay A."/>
            <person name="Elvitigala T."/>
            <person name="Welsh E."/>
            <person name="Stockel J."/>
            <person name="Liberton M."/>
            <person name="Min H."/>
            <person name="Sherman L.A."/>
            <person name="Pakrasi H.B."/>
        </authorList>
    </citation>
    <scope>NUCLEOTIDE SEQUENCE [LARGE SCALE GENOMIC DNA]</scope>
    <source>
        <strain evidence="3">PCC 7424</strain>
    </source>
</reference>
<accession>B7KA97</accession>
<feature type="transmembrane region" description="Helical" evidence="1">
    <location>
        <begin position="6"/>
        <end position="29"/>
    </location>
</feature>
<evidence type="ECO:0000313" key="2">
    <source>
        <dbReference type="EMBL" id="ACK72871.1"/>
    </source>
</evidence>
<dbReference type="EMBL" id="CP001291">
    <property type="protein sequence ID" value="ACK72871.1"/>
    <property type="molecule type" value="Genomic_DNA"/>
</dbReference>
<keyword evidence="1" id="KW-0812">Transmembrane</keyword>